<evidence type="ECO:0000313" key="6">
    <source>
        <dbReference type="Proteomes" id="UP001181313"/>
    </source>
</evidence>
<dbReference type="InterPro" id="IPR025827">
    <property type="entry name" value="Zn_ribbon_recom_dom"/>
</dbReference>
<evidence type="ECO:0000256" key="2">
    <source>
        <dbReference type="ARBA" id="ARBA00023172"/>
    </source>
</evidence>
<dbReference type="InterPro" id="IPR006119">
    <property type="entry name" value="Resolv_N"/>
</dbReference>
<dbReference type="Pfam" id="PF13408">
    <property type="entry name" value="Zn_ribbon_recom"/>
    <property type="match status" value="1"/>
</dbReference>
<sequence length="563" mass="61828">MAANAQVSAGQSPTPFTGSMNAPDTFRPALRGLSAVRLSVLTDETTSPERQRAANEEAARSLGIDLGDREAVDLGVSASKTTPFERPELGAWLTQRADEFDALCFWRFDRAIRSMADMSGLVDWARTHRKMIVFSEGPGGRLVLDFRNGVDLITQLIIQVFAFAAEFEAQSIRERVTGAQAAMRLMPLRWRGSRPPYGYMPAELEGGGWTLTPDTETVEGCGPAPVTVIEQIVKELHGGKSVSAIAENLNNEGVPSPRDYWALKKGRTTGGKTGGAKGESAQRDQFRWTPAVITRLLRNPNLLGWKMHKGAPVRDDKGAPVLLTNDPVLTREEFDAVGALLDARSIDNRERKDTDALLLRVIHCDSCGSRMYLNKQAGKTPTYKCTAHGRGVRCDAPANVRGDWADEYAEREFLRSIGGLRVTSRRVIPGYDPQPEIEATSAELEAHMKARELFNNPVSEGIWNKQAAALNARLTELLGRSATPERVIVEDTGRTYADTWAEADTAKRRAMLTDAGAHLSVKRGTRGGWRRLDESRVSFELREGFYADAEGVLNGLTAELAHP</sequence>
<dbReference type="Proteomes" id="UP001181313">
    <property type="component" value="Unassembled WGS sequence"/>
</dbReference>
<dbReference type="InterPro" id="IPR036162">
    <property type="entry name" value="Resolvase-like_N_sf"/>
</dbReference>
<dbReference type="PROSITE" id="PS51737">
    <property type="entry name" value="RECOMBINASE_DNA_BIND"/>
    <property type="match status" value="1"/>
</dbReference>
<keyword evidence="6" id="KW-1185">Reference proteome</keyword>
<dbReference type="Gene3D" id="3.90.1750.20">
    <property type="entry name" value="Putative Large Serine Recombinase, Chain B, Domain 2"/>
    <property type="match status" value="1"/>
</dbReference>
<protein>
    <submittedName>
        <fullName evidence="5">Recombinase family protein</fullName>
    </submittedName>
</protein>
<dbReference type="EMBL" id="JAVSGH010000004">
    <property type="protein sequence ID" value="MDT3724271.1"/>
    <property type="molecule type" value="Genomic_DNA"/>
</dbReference>
<evidence type="ECO:0000256" key="3">
    <source>
        <dbReference type="SAM" id="MobiDB-lite"/>
    </source>
</evidence>
<evidence type="ECO:0000313" key="5">
    <source>
        <dbReference type="EMBL" id="MDT3724271.1"/>
    </source>
</evidence>
<keyword evidence="2" id="KW-0233">DNA recombination</keyword>
<dbReference type="SUPFAM" id="SSF53041">
    <property type="entry name" value="Resolvase-like"/>
    <property type="match status" value="1"/>
</dbReference>
<dbReference type="PANTHER" id="PTHR30461:SF2">
    <property type="entry name" value="SERINE RECOMBINASE PINE-RELATED"/>
    <property type="match status" value="1"/>
</dbReference>
<dbReference type="Gene3D" id="3.40.50.1390">
    <property type="entry name" value="Resolvase, N-terminal catalytic domain"/>
    <property type="match status" value="1"/>
</dbReference>
<feature type="compositionally biased region" description="Polar residues" evidence="3">
    <location>
        <begin position="1"/>
        <end position="22"/>
    </location>
</feature>
<evidence type="ECO:0000256" key="1">
    <source>
        <dbReference type="ARBA" id="ARBA00023125"/>
    </source>
</evidence>
<keyword evidence="1" id="KW-0238">DNA-binding</keyword>
<dbReference type="InterPro" id="IPR011109">
    <property type="entry name" value="DNA_bind_recombinase_dom"/>
</dbReference>
<dbReference type="InterPro" id="IPR050639">
    <property type="entry name" value="SSR_resolvase"/>
</dbReference>
<organism evidence="5 6">
    <name type="scientific">Streptomyces althioticus subsp. attaecolombicae</name>
    <dbReference type="NCBI Taxonomy" id="3075534"/>
    <lineage>
        <taxon>Bacteria</taxon>
        <taxon>Bacillati</taxon>
        <taxon>Actinomycetota</taxon>
        <taxon>Actinomycetes</taxon>
        <taxon>Kitasatosporales</taxon>
        <taxon>Streptomycetaceae</taxon>
        <taxon>Streptomyces</taxon>
        <taxon>Streptomyces althioticus group</taxon>
    </lineage>
</organism>
<accession>A0ABU3HWM3</accession>
<dbReference type="Pfam" id="PF07508">
    <property type="entry name" value="Recombinase"/>
    <property type="match status" value="1"/>
</dbReference>
<dbReference type="SMART" id="SM00857">
    <property type="entry name" value="Resolvase"/>
    <property type="match status" value="1"/>
</dbReference>
<dbReference type="InterPro" id="IPR038109">
    <property type="entry name" value="DNA_bind_recomb_sf"/>
</dbReference>
<evidence type="ECO:0000259" key="4">
    <source>
        <dbReference type="PROSITE" id="PS51737"/>
    </source>
</evidence>
<gene>
    <name evidence="5" type="ORF">ROS62_04965</name>
</gene>
<dbReference type="RefSeq" id="WP_337674272.1">
    <property type="nucleotide sequence ID" value="NZ_JAVSGH010000004.1"/>
</dbReference>
<dbReference type="CDD" id="cd00338">
    <property type="entry name" value="Ser_Recombinase"/>
    <property type="match status" value="1"/>
</dbReference>
<dbReference type="Pfam" id="PF00239">
    <property type="entry name" value="Resolvase"/>
    <property type="match status" value="1"/>
</dbReference>
<comment type="caution">
    <text evidence="5">The sequence shown here is derived from an EMBL/GenBank/DDBJ whole genome shotgun (WGS) entry which is preliminary data.</text>
</comment>
<feature type="domain" description="Recombinase" evidence="4">
    <location>
        <begin position="196"/>
        <end position="347"/>
    </location>
</feature>
<name>A0ABU3HWM3_9ACTN</name>
<dbReference type="PANTHER" id="PTHR30461">
    <property type="entry name" value="DNA-INVERTASE FROM LAMBDOID PROPHAGE"/>
    <property type="match status" value="1"/>
</dbReference>
<reference evidence="5" key="1">
    <citation type="submission" date="2024-05" db="EMBL/GenBank/DDBJ databases">
        <title>30 novel species of actinomycetes from the DSMZ collection.</title>
        <authorList>
            <person name="Nouioui I."/>
        </authorList>
    </citation>
    <scope>NUCLEOTIDE SEQUENCE</scope>
    <source>
        <strain evidence="5">DSM 41972</strain>
    </source>
</reference>
<feature type="region of interest" description="Disordered" evidence="3">
    <location>
        <begin position="1"/>
        <end position="24"/>
    </location>
</feature>
<proteinExistence type="predicted"/>